<feature type="transmembrane region" description="Helical" evidence="6">
    <location>
        <begin position="83"/>
        <end position="101"/>
    </location>
</feature>
<feature type="domain" description="Amino acid transporter transmembrane" evidence="7">
    <location>
        <begin position="4"/>
        <end position="207"/>
    </location>
</feature>
<dbReference type="GO" id="GO:0016020">
    <property type="term" value="C:membrane"/>
    <property type="evidence" value="ECO:0007669"/>
    <property type="project" value="UniProtKB-SubCell"/>
</dbReference>
<feature type="transmembrane region" description="Helical" evidence="6">
    <location>
        <begin position="335"/>
        <end position="357"/>
    </location>
</feature>
<feature type="transmembrane region" description="Helical" evidence="6">
    <location>
        <begin position="280"/>
        <end position="299"/>
    </location>
</feature>
<evidence type="ECO:0000256" key="2">
    <source>
        <dbReference type="ARBA" id="ARBA00008066"/>
    </source>
</evidence>
<dbReference type="InterPro" id="IPR013057">
    <property type="entry name" value="AA_transpt_TM"/>
</dbReference>
<evidence type="ECO:0000256" key="1">
    <source>
        <dbReference type="ARBA" id="ARBA00004141"/>
    </source>
</evidence>
<dbReference type="AlphaFoldDB" id="A0A9P6GVA4"/>
<evidence type="ECO:0000259" key="7">
    <source>
        <dbReference type="Pfam" id="PF01490"/>
    </source>
</evidence>
<comment type="subcellular location">
    <subcellularLocation>
        <location evidence="1">Membrane</location>
        <topology evidence="1">Multi-pass membrane protein</topology>
    </subcellularLocation>
</comment>
<evidence type="ECO:0000256" key="5">
    <source>
        <dbReference type="ARBA" id="ARBA00023136"/>
    </source>
</evidence>
<gene>
    <name evidence="8" type="ORF">NGRA_3159</name>
</gene>
<keyword evidence="4 6" id="KW-1133">Transmembrane helix</keyword>
<sequence>MISSKLSNTLSLTKVVLGTTLVLYPQMFKENGILPMILSIILIGGFLCSTSLYFLYISSVMLKCTTYEELGERVLGRATRRSIEVSIFLIGFFSLMVYLRMCGELVDNVSGCGVAKSKIVATILCGVLSSFSSTISRLKIVNLIGLGCLFILISTVFYQFLGNFKGFEGVNFKTTKTGFFNNFGIISLCFCSHFVIIPFFNSTKEEEYENVYILSEPTRDGSTILLNSTTKDKDGLWIIVVSSFLSVFVYIFVGLFGYLSFPDTEENWAKNAFSNSLLNLFLSILLIAVIVLSYPLCVVASRDMIPCMRSYPIASIWILTGVSSIFVFLMKDYSIISILFLSFGSLVMFIYPSIFYLKVVRPVAIYKRLLGGVTLTVGIIMMIQSLKGMIQSF</sequence>
<evidence type="ECO:0000256" key="3">
    <source>
        <dbReference type="ARBA" id="ARBA00022692"/>
    </source>
</evidence>
<proteinExistence type="inferred from homology"/>
<feature type="transmembrane region" description="Helical" evidence="6">
    <location>
        <begin position="33"/>
        <end position="56"/>
    </location>
</feature>
<keyword evidence="9" id="KW-1185">Reference proteome</keyword>
<comment type="similarity">
    <text evidence="2">Belongs to the amino acid/polyamine transporter 2 family.</text>
</comment>
<organism evidence="8 9">
    <name type="scientific">Nosema granulosis</name>
    <dbReference type="NCBI Taxonomy" id="83296"/>
    <lineage>
        <taxon>Eukaryota</taxon>
        <taxon>Fungi</taxon>
        <taxon>Fungi incertae sedis</taxon>
        <taxon>Microsporidia</taxon>
        <taxon>Nosematidae</taxon>
        <taxon>Nosema</taxon>
    </lineage>
</organism>
<dbReference type="Proteomes" id="UP000740883">
    <property type="component" value="Unassembled WGS sequence"/>
</dbReference>
<evidence type="ECO:0000256" key="6">
    <source>
        <dbReference type="SAM" id="Phobius"/>
    </source>
</evidence>
<accession>A0A9P6GVA4</accession>
<feature type="transmembrane region" description="Helical" evidence="6">
    <location>
        <begin position="113"/>
        <end position="133"/>
    </location>
</feature>
<dbReference type="PANTHER" id="PTHR22950">
    <property type="entry name" value="AMINO ACID TRANSPORTER"/>
    <property type="match status" value="1"/>
</dbReference>
<feature type="transmembrane region" description="Helical" evidence="6">
    <location>
        <begin position="369"/>
        <end position="390"/>
    </location>
</feature>
<dbReference type="Pfam" id="PF01490">
    <property type="entry name" value="Aa_trans"/>
    <property type="match status" value="1"/>
</dbReference>
<feature type="transmembrane region" description="Helical" evidence="6">
    <location>
        <begin position="180"/>
        <end position="200"/>
    </location>
</feature>
<comment type="caution">
    <text evidence="8">The sequence shown here is derived from an EMBL/GenBank/DDBJ whole genome shotgun (WGS) entry which is preliminary data.</text>
</comment>
<protein>
    <recommendedName>
        <fullName evidence="7">Amino acid transporter transmembrane domain-containing protein</fullName>
    </recommendedName>
</protein>
<feature type="transmembrane region" description="Helical" evidence="6">
    <location>
        <begin position="140"/>
        <end position="160"/>
    </location>
</feature>
<feature type="transmembrane region" description="Helical" evidence="6">
    <location>
        <begin position="311"/>
        <end position="329"/>
    </location>
</feature>
<dbReference type="EMBL" id="SBJO01000627">
    <property type="protein sequence ID" value="KAF9758291.1"/>
    <property type="molecule type" value="Genomic_DNA"/>
</dbReference>
<name>A0A9P6GVA4_9MICR</name>
<evidence type="ECO:0000256" key="4">
    <source>
        <dbReference type="ARBA" id="ARBA00022989"/>
    </source>
</evidence>
<evidence type="ECO:0000313" key="9">
    <source>
        <dbReference type="Proteomes" id="UP000740883"/>
    </source>
</evidence>
<keyword evidence="3 6" id="KW-0812">Transmembrane</keyword>
<feature type="transmembrane region" description="Helical" evidence="6">
    <location>
        <begin position="236"/>
        <end position="260"/>
    </location>
</feature>
<keyword evidence="5 6" id="KW-0472">Membrane</keyword>
<dbReference type="GO" id="GO:0015179">
    <property type="term" value="F:L-amino acid transmembrane transporter activity"/>
    <property type="evidence" value="ECO:0007669"/>
    <property type="project" value="TreeGrafter"/>
</dbReference>
<evidence type="ECO:0000313" key="8">
    <source>
        <dbReference type="EMBL" id="KAF9758291.1"/>
    </source>
</evidence>
<reference evidence="8 9" key="1">
    <citation type="journal article" date="2020" name="Genome Biol. Evol.">
        <title>Comparative genomics of strictly vertically transmitted, feminizing microsporidia endosymbionts of amphipod crustaceans.</title>
        <authorList>
            <person name="Cormier A."/>
            <person name="Chebbi M.A."/>
            <person name="Giraud I."/>
            <person name="Wattier R."/>
            <person name="Teixeira M."/>
            <person name="Gilbert C."/>
            <person name="Rigaud T."/>
            <person name="Cordaux R."/>
        </authorList>
    </citation>
    <scope>NUCLEOTIDE SEQUENCE [LARGE SCALE GENOMIC DNA]</scope>
    <source>
        <strain evidence="8 9">Ou3-Ou53</strain>
    </source>
</reference>